<sequence length="293" mass="33679">MINIAEQQRPKASQKSKSINEEKKKKEKLAKLEKLQKLEALQSQLNSLESESIDSGSEVDGLDDLESSIQQGIKGATKGEILLEVSTNDASIAAEMAALEQEVAVEAKVKVKSPYEKLLEIHDWIEAPQYGFMYSTPNKKKNKQDFESWREEWSQVLLDYAHVGLIHIIYPKRLLTEKPFNKFIDRKKAISILAEALIDKDLAKWVGDKPKKKEELRVYWKSIEEWTTLIEDWAKNNAIFDMVMVPDIRNSETEFSNLPEEDLKIIFGKIEQNHKGTVVELDDNQFGIKFKIV</sequence>
<keyword evidence="3" id="KW-1185">Reference proteome</keyword>
<protein>
    <submittedName>
        <fullName evidence="2">Uncharacterized protein</fullName>
    </submittedName>
</protein>
<accession>A0ABY6HNS8</accession>
<proteinExistence type="predicted"/>
<evidence type="ECO:0000313" key="3">
    <source>
        <dbReference type="Proteomes" id="UP001208689"/>
    </source>
</evidence>
<evidence type="ECO:0000256" key="1">
    <source>
        <dbReference type="SAM" id="MobiDB-lite"/>
    </source>
</evidence>
<dbReference type="PANTHER" id="PTHR13149">
    <property type="entry name" value="VACUOLAR PROTEIN SORTING-ASSOCIATED PROTEIN VPS25"/>
    <property type="match status" value="1"/>
</dbReference>
<dbReference type="InterPro" id="IPR008570">
    <property type="entry name" value="ESCRT-II_cplx_Vps25-sub"/>
</dbReference>
<name>A0ABY6HNS8_9ARCH</name>
<dbReference type="InterPro" id="IPR036388">
    <property type="entry name" value="WH-like_DNA-bd_sf"/>
</dbReference>
<organism evidence="2 3">
    <name type="scientific">Candidatus Lokiarchaeum ossiferum</name>
    <dbReference type="NCBI Taxonomy" id="2951803"/>
    <lineage>
        <taxon>Archaea</taxon>
        <taxon>Promethearchaeati</taxon>
        <taxon>Promethearchaeota</taxon>
        <taxon>Promethearchaeia</taxon>
        <taxon>Promethearchaeales</taxon>
        <taxon>Promethearchaeaceae</taxon>
        <taxon>Candidatus Lokiarchaeum</taxon>
    </lineage>
</organism>
<dbReference type="EMBL" id="CP104013">
    <property type="protein sequence ID" value="UYP45180.1"/>
    <property type="molecule type" value="Genomic_DNA"/>
</dbReference>
<gene>
    <name evidence="2" type="ORF">NEF87_001465</name>
</gene>
<dbReference type="Gene3D" id="1.10.10.10">
    <property type="entry name" value="Winged helix-like DNA-binding domain superfamily/Winged helix DNA-binding domain"/>
    <property type="match status" value="1"/>
</dbReference>
<evidence type="ECO:0000313" key="2">
    <source>
        <dbReference type="EMBL" id="UYP45180.1"/>
    </source>
</evidence>
<reference evidence="2" key="1">
    <citation type="submission" date="2022-09" db="EMBL/GenBank/DDBJ databases">
        <title>Actin cytoskeleton and complex cell architecture in an #Asgard archaeon.</title>
        <authorList>
            <person name="Ponce Toledo R.I."/>
            <person name="Schleper C."/>
            <person name="Rodrigues Oliveira T."/>
            <person name="Wollweber F."/>
            <person name="Xu J."/>
            <person name="Rittmann S."/>
            <person name="Klingl A."/>
            <person name="Pilhofer M."/>
        </authorList>
    </citation>
    <scope>NUCLEOTIDE SEQUENCE</scope>
    <source>
        <strain evidence="2">B-35</strain>
    </source>
</reference>
<dbReference type="Pfam" id="PF05871">
    <property type="entry name" value="ESCRT-II"/>
    <property type="match status" value="1"/>
</dbReference>
<dbReference type="PANTHER" id="PTHR13149:SF0">
    <property type="entry name" value="VACUOLAR PROTEIN-SORTING-ASSOCIATED PROTEIN 25"/>
    <property type="match status" value="1"/>
</dbReference>
<feature type="region of interest" description="Disordered" evidence="1">
    <location>
        <begin position="1"/>
        <end position="25"/>
    </location>
</feature>
<dbReference type="Proteomes" id="UP001208689">
    <property type="component" value="Chromosome"/>
</dbReference>